<proteinExistence type="predicted"/>
<keyword evidence="4" id="KW-1185">Reference proteome</keyword>
<evidence type="ECO:0000256" key="2">
    <source>
        <dbReference type="SAM" id="SignalP"/>
    </source>
</evidence>
<name>A0AAD8FRR3_ACIOX</name>
<sequence length="106" mass="11842">MAFCLIILLIFSAKPRPKRDCDVLYSAVLVKKPEDNPSAADNSDVLYSELDMRNVNKKKKKKGKTPADNKTEVLYSEINQAKPSGKPTADNAEAMYATVLPKKKRK</sequence>
<feature type="chain" id="PRO_5042223502" evidence="2">
    <location>
        <begin position="21"/>
        <end position="106"/>
    </location>
</feature>
<dbReference type="EMBL" id="JAGXEW010000033">
    <property type="protein sequence ID" value="KAK1154845.1"/>
    <property type="molecule type" value="Genomic_DNA"/>
</dbReference>
<gene>
    <name evidence="3" type="ORF">AOXY_G27847</name>
</gene>
<dbReference type="AlphaFoldDB" id="A0AAD8FRR3"/>
<evidence type="ECO:0000256" key="1">
    <source>
        <dbReference type="SAM" id="MobiDB-lite"/>
    </source>
</evidence>
<dbReference type="Proteomes" id="UP001230051">
    <property type="component" value="Unassembled WGS sequence"/>
</dbReference>
<keyword evidence="3" id="KW-0675">Receptor</keyword>
<organism evidence="3 4">
    <name type="scientific">Acipenser oxyrinchus oxyrinchus</name>
    <dbReference type="NCBI Taxonomy" id="40147"/>
    <lineage>
        <taxon>Eukaryota</taxon>
        <taxon>Metazoa</taxon>
        <taxon>Chordata</taxon>
        <taxon>Craniata</taxon>
        <taxon>Vertebrata</taxon>
        <taxon>Euteleostomi</taxon>
        <taxon>Actinopterygii</taxon>
        <taxon>Chondrostei</taxon>
        <taxon>Acipenseriformes</taxon>
        <taxon>Acipenseridae</taxon>
        <taxon>Acipenser</taxon>
    </lineage>
</organism>
<accession>A0AAD8FRR3</accession>
<reference evidence="3" key="1">
    <citation type="submission" date="2022-02" db="EMBL/GenBank/DDBJ databases">
        <title>Atlantic sturgeon de novo genome assembly.</title>
        <authorList>
            <person name="Stock M."/>
            <person name="Klopp C."/>
            <person name="Guiguen Y."/>
            <person name="Cabau C."/>
            <person name="Parinello H."/>
            <person name="Santidrian Yebra-Pimentel E."/>
            <person name="Kuhl H."/>
            <person name="Dirks R.P."/>
            <person name="Guessner J."/>
            <person name="Wuertz S."/>
            <person name="Du K."/>
            <person name="Schartl M."/>
        </authorList>
    </citation>
    <scope>NUCLEOTIDE SEQUENCE</scope>
    <source>
        <strain evidence="3">STURGEONOMICS-FGT-2020</strain>
        <tissue evidence="3">Whole blood</tissue>
    </source>
</reference>
<keyword evidence="2" id="KW-0732">Signal</keyword>
<feature type="region of interest" description="Disordered" evidence="1">
    <location>
        <begin position="81"/>
        <end position="106"/>
    </location>
</feature>
<feature type="signal peptide" evidence="2">
    <location>
        <begin position="1"/>
        <end position="20"/>
    </location>
</feature>
<comment type="caution">
    <text evidence="3">The sequence shown here is derived from an EMBL/GenBank/DDBJ whole genome shotgun (WGS) entry which is preliminary data.</text>
</comment>
<evidence type="ECO:0000313" key="4">
    <source>
        <dbReference type="Proteomes" id="UP001230051"/>
    </source>
</evidence>
<protein>
    <submittedName>
        <fullName evidence="3">Fc receptor-like protein 5</fullName>
    </submittedName>
</protein>
<evidence type="ECO:0000313" key="3">
    <source>
        <dbReference type="EMBL" id="KAK1154845.1"/>
    </source>
</evidence>